<evidence type="ECO:0000256" key="6">
    <source>
        <dbReference type="ARBA" id="ARBA00049024"/>
    </source>
</evidence>
<dbReference type="InterPro" id="IPR016162">
    <property type="entry name" value="Ald_DH_N"/>
</dbReference>
<dbReference type="EC" id="1.2.1.41" evidence="7"/>
<comment type="catalytic activity">
    <reaction evidence="6 7">
        <text>L-glutamate 5-semialdehyde + phosphate + NADP(+) = L-glutamyl 5-phosphate + NADPH + H(+)</text>
        <dbReference type="Rhea" id="RHEA:19541"/>
        <dbReference type="ChEBI" id="CHEBI:15378"/>
        <dbReference type="ChEBI" id="CHEBI:43474"/>
        <dbReference type="ChEBI" id="CHEBI:57783"/>
        <dbReference type="ChEBI" id="CHEBI:58066"/>
        <dbReference type="ChEBI" id="CHEBI:58274"/>
        <dbReference type="ChEBI" id="CHEBI:58349"/>
        <dbReference type="EC" id="1.2.1.41"/>
    </reaction>
</comment>
<dbReference type="InterPro" id="IPR020593">
    <property type="entry name" value="G-glutamylP_reductase_CS"/>
</dbReference>
<dbReference type="SUPFAM" id="SSF53720">
    <property type="entry name" value="ALDH-like"/>
    <property type="match status" value="1"/>
</dbReference>
<accession>A0ABT9BAX0</accession>
<dbReference type="InterPro" id="IPR016163">
    <property type="entry name" value="Ald_DH_C"/>
</dbReference>
<dbReference type="PANTHER" id="PTHR11063:SF8">
    <property type="entry name" value="DELTA-1-PYRROLINE-5-CARBOXYLATE SYNTHASE"/>
    <property type="match status" value="1"/>
</dbReference>
<keyword evidence="4 7" id="KW-0521">NADP</keyword>
<dbReference type="EMBL" id="JAUQSY010000007">
    <property type="protein sequence ID" value="MDO7875420.1"/>
    <property type="molecule type" value="Genomic_DNA"/>
</dbReference>
<evidence type="ECO:0000256" key="3">
    <source>
        <dbReference type="ARBA" id="ARBA00022650"/>
    </source>
</evidence>
<protein>
    <recommendedName>
        <fullName evidence="7">Gamma-glutamyl phosphate reductase</fullName>
        <shortName evidence="7">GPR</shortName>
        <ecNumber evidence="7">1.2.1.41</ecNumber>
    </recommendedName>
    <alternativeName>
        <fullName evidence="7">Glutamate-5-semialdehyde dehydrogenase</fullName>
    </alternativeName>
    <alternativeName>
        <fullName evidence="7">Glutamyl-gamma-semialdehyde dehydrogenase</fullName>
        <shortName evidence="7">GSA dehydrogenase</shortName>
    </alternativeName>
</protein>
<proteinExistence type="inferred from homology"/>
<dbReference type="HAMAP" id="MF_00412">
    <property type="entry name" value="ProA"/>
    <property type="match status" value="1"/>
</dbReference>
<evidence type="ECO:0000256" key="4">
    <source>
        <dbReference type="ARBA" id="ARBA00022857"/>
    </source>
</evidence>
<comment type="subcellular location">
    <subcellularLocation>
        <location evidence="7">Cytoplasm</location>
    </subcellularLocation>
</comment>
<dbReference type="RefSeq" id="WP_305006730.1">
    <property type="nucleotide sequence ID" value="NZ_JAUQSY010000007.1"/>
</dbReference>
<dbReference type="Pfam" id="PF00171">
    <property type="entry name" value="Aldedh"/>
    <property type="match status" value="1"/>
</dbReference>
<evidence type="ECO:0000313" key="10">
    <source>
        <dbReference type="Proteomes" id="UP001176429"/>
    </source>
</evidence>
<keyword evidence="3 7" id="KW-0641">Proline biosynthesis</keyword>
<dbReference type="GO" id="GO:0004350">
    <property type="term" value="F:glutamate-5-semialdehyde dehydrogenase activity"/>
    <property type="evidence" value="ECO:0007669"/>
    <property type="project" value="UniProtKB-EC"/>
</dbReference>
<dbReference type="Gene3D" id="3.40.605.10">
    <property type="entry name" value="Aldehyde Dehydrogenase, Chain A, domain 1"/>
    <property type="match status" value="1"/>
</dbReference>
<dbReference type="InterPro" id="IPR000965">
    <property type="entry name" value="GPR_dom"/>
</dbReference>
<feature type="domain" description="Aldehyde dehydrogenase" evidence="8">
    <location>
        <begin position="8"/>
        <end position="265"/>
    </location>
</feature>
<sequence length="417" mass="43800">MDNLLPLFAAAQTAAPALAQTPVATIDAVLHDLAAAVEAEAAFLLAENAHDLARMPDTDPRYDRLRLTPGRLAGIAADLRAVAALPSPLGAVLTEKELPNGLQLKKIRVPLGVIGIIYEARPNVTLDSLALCLKSGNVCLLKGGSDAANSNAALVANVVRPVLARHGLPAAAVTLLPPDRTATAALLAAVGYVDVLIPRGSQSLINYVRDHARVPVIETGAGIVHTYFDKSGDVDLGRAIIHNAKTRRVSVCNALDCLLVHESQLPHLPALLAPLGESGVEIFADEAAYAALVRHYPAPLLHPAAPEHFGTEFLSLKMAVKTVPNLAAALAHIARYGSKHSEAIISQDEASIEQFLNAVDAAAVYANASTAFTDGAQFGLGAEIGISTQKLHARGPMALEELCSYKWQVRGAGQVRK</sequence>
<keyword evidence="7" id="KW-0963">Cytoplasm</keyword>
<evidence type="ECO:0000256" key="7">
    <source>
        <dbReference type="HAMAP-Rule" id="MF_00412"/>
    </source>
</evidence>
<comment type="function">
    <text evidence="7">Catalyzes the NADPH-dependent reduction of L-glutamate 5-phosphate into L-glutamate 5-semialdehyde and phosphate. The product spontaneously undergoes cyclization to form 1-pyrroline-5-carboxylate.</text>
</comment>
<evidence type="ECO:0000313" key="9">
    <source>
        <dbReference type="EMBL" id="MDO7875420.1"/>
    </source>
</evidence>
<evidence type="ECO:0000256" key="5">
    <source>
        <dbReference type="ARBA" id="ARBA00023002"/>
    </source>
</evidence>
<dbReference type="NCBIfam" id="TIGR00407">
    <property type="entry name" value="proA"/>
    <property type="match status" value="1"/>
</dbReference>
<comment type="pathway">
    <text evidence="1 7">Amino-acid biosynthesis; L-proline biosynthesis; L-glutamate 5-semialdehyde from L-glutamate: step 2/2.</text>
</comment>
<comment type="similarity">
    <text evidence="7">Belongs to the gamma-glutamyl phosphate reductase family.</text>
</comment>
<keyword evidence="5 7" id="KW-0560">Oxidoreductase</keyword>
<gene>
    <name evidence="7" type="primary">proA</name>
    <name evidence="9" type="ORF">Q5H93_11820</name>
</gene>
<keyword evidence="10" id="KW-1185">Reference proteome</keyword>
<name>A0ABT9BAX0_9BACT</name>
<dbReference type="InterPro" id="IPR015590">
    <property type="entry name" value="Aldehyde_DH_dom"/>
</dbReference>
<keyword evidence="2 7" id="KW-0028">Amino-acid biosynthesis</keyword>
<dbReference type="Gene3D" id="3.40.309.10">
    <property type="entry name" value="Aldehyde Dehydrogenase, Chain A, domain 2"/>
    <property type="match status" value="1"/>
</dbReference>
<evidence type="ECO:0000256" key="1">
    <source>
        <dbReference type="ARBA" id="ARBA00004985"/>
    </source>
</evidence>
<dbReference type="Proteomes" id="UP001176429">
    <property type="component" value="Unassembled WGS sequence"/>
</dbReference>
<dbReference type="NCBIfam" id="NF001221">
    <property type="entry name" value="PRK00197.1"/>
    <property type="match status" value="1"/>
</dbReference>
<comment type="caution">
    <text evidence="9">The sequence shown here is derived from an EMBL/GenBank/DDBJ whole genome shotgun (WGS) entry which is preliminary data.</text>
</comment>
<dbReference type="PROSITE" id="PS01223">
    <property type="entry name" value="PROA"/>
    <property type="match status" value="1"/>
</dbReference>
<organism evidence="9 10">
    <name type="scientific">Hymenobacter aranciens</name>
    <dbReference type="NCBI Taxonomy" id="3063996"/>
    <lineage>
        <taxon>Bacteria</taxon>
        <taxon>Pseudomonadati</taxon>
        <taxon>Bacteroidota</taxon>
        <taxon>Cytophagia</taxon>
        <taxon>Cytophagales</taxon>
        <taxon>Hymenobacteraceae</taxon>
        <taxon>Hymenobacter</taxon>
    </lineage>
</organism>
<evidence type="ECO:0000259" key="8">
    <source>
        <dbReference type="Pfam" id="PF00171"/>
    </source>
</evidence>
<dbReference type="InterPro" id="IPR016161">
    <property type="entry name" value="Ald_DH/histidinol_DH"/>
</dbReference>
<dbReference type="PIRSF" id="PIRSF000151">
    <property type="entry name" value="GPR"/>
    <property type="match status" value="1"/>
</dbReference>
<dbReference type="InterPro" id="IPR012134">
    <property type="entry name" value="Glu-5-SA_DH"/>
</dbReference>
<dbReference type="PANTHER" id="PTHR11063">
    <property type="entry name" value="GLUTAMATE SEMIALDEHYDE DEHYDROGENASE"/>
    <property type="match status" value="1"/>
</dbReference>
<dbReference type="CDD" id="cd07079">
    <property type="entry name" value="ALDH_F18-19_ProA-GPR"/>
    <property type="match status" value="1"/>
</dbReference>
<reference evidence="9" key="1">
    <citation type="submission" date="2023-07" db="EMBL/GenBank/DDBJ databases">
        <authorList>
            <person name="Kim M.K."/>
        </authorList>
    </citation>
    <scope>NUCLEOTIDE SEQUENCE</scope>
    <source>
        <strain evidence="9">ASUV-10-1</strain>
    </source>
</reference>
<evidence type="ECO:0000256" key="2">
    <source>
        <dbReference type="ARBA" id="ARBA00022605"/>
    </source>
</evidence>